<dbReference type="AlphaFoldDB" id="A0A0L0G9S5"/>
<keyword evidence="3" id="KW-1185">Reference proteome</keyword>
<evidence type="ECO:0000313" key="2">
    <source>
        <dbReference type="EMBL" id="KNC85621.1"/>
    </source>
</evidence>
<name>A0A0L0G9S5_9EUKA</name>
<dbReference type="GeneID" id="25902698"/>
<feature type="region of interest" description="Disordered" evidence="1">
    <location>
        <begin position="326"/>
        <end position="348"/>
    </location>
</feature>
<protein>
    <submittedName>
        <fullName evidence="2">Uncharacterized protein</fullName>
    </submittedName>
</protein>
<dbReference type="RefSeq" id="XP_014159523.1">
    <property type="nucleotide sequence ID" value="XM_014304048.1"/>
</dbReference>
<evidence type="ECO:0000256" key="1">
    <source>
        <dbReference type="SAM" id="MobiDB-lite"/>
    </source>
</evidence>
<feature type="compositionally biased region" description="Low complexity" evidence="1">
    <location>
        <begin position="252"/>
        <end position="263"/>
    </location>
</feature>
<accession>A0A0L0G9S5</accession>
<dbReference type="PANTHER" id="PTHR48146">
    <property type="entry name" value="K-STIMULATED PYROPHOSPHATE-ENERGIZED SODIUM PUMP PROTEIN"/>
    <property type="match status" value="1"/>
</dbReference>
<dbReference type="Proteomes" id="UP000054560">
    <property type="component" value="Unassembled WGS sequence"/>
</dbReference>
<evidence type="ECO:0000313" key="3">
    <source>
        <dbReference type="Proteomes" id="UP000054560"/>
    </source>
</evidence>
<dbReference type="PANTHER" id="PTHR48146:SF2">
    <property type="entry name" value="K-STIMULATED PYROPHOSPHATE-ENERGIZED SODIUM PUMP PROTEIN"/>
    <property type="match status" value="1"/>
</dbReference>
<feature type="region of interest" description="Disordered" evidence="1">
    <location>
        <begin position="252"/>
        <end position="302"/>
    </location>
</feature>
<feature type="compositionally biased region" description="Polar residues" evidence="1">
    <location>
        <begin position="368"/>
        <end position="398"/>
    </location>
</feature>
<feature type="region of interest" description="Disordered" evidence="1">
    <location>
        <begin position="468"/>
        <end position="500"/>
    </location>
</feature>
<feature type="compositionally biased region" description="Polar residues" evidence="1">
    <location>
        <begin position="286"/>
        <end position="302"/>
    </location>
</feature>
<dbReference type="EMBL" id="KQ241692">
    <property type="protein sequence ID" value="KNC85621.1"/>
    <property type="molecule type" value="Genomic_DNA"/>
</dbReference>
<reference evidence="2 3" key="1">
    <citation type="submission" date="2011-02" db="EMBL/GenBank/DDBJ databases">
        <title>The Genome Sequence of Sphaeroforma arctica JP610.</title>
        <authorList>
            <consortium name="The Broad Institute Genome Sequencing Platform"/>
            <person name="Russ C."/>
            <person name="Cuomo C."/>
            <person name="Young S.K."/>
            <person name="Zeng Q."/>
            <person name="Gargeya S."/>
            <person name="Alvarado L."/>
            <person name="Berlin A."/>
            <person name="Chapman S.B."/>
            <person name="Chen Z."/>
            <person name="Freedman E."/>
            <person name="Gellesch M."/>
            <person name="Goldberg J."/>
            <person name="Griggs A."/>
            <person name="Gujja S."/>
            <person name="Heilman E."/>
            <person name="Heiman D."/>
            <person name="Howarth C."/>
            <person name="Mehta T."/>
            <person name="Neiman D."/>
            <person name="Pearson M."/>
            <person name="Roberts A."/>
            <person name="Saif S."/>
            <person name="Shea T."/>
            <person name="Shenoy N."/>
            <person name="Sisk P."/>
            <person name="Stolte C."/>
            <person name="Sykes S."/>
            <person name="White J."/>
            <person name="Yandava C."/>
            <person name="Burger G."/>
            <person name="Gray M.W."/>
            <person name="Holland P.W.H."/>
            <person name="King N."/>
            <person name="Lang F.B.F."/>
            <person name="Roger A.J."/>
            <person name="Ruiz-Trillo I."/>
            <person name="Haas B."/>
            <person name="Nusbaum C."/>
            <person name="Birren B."/>
        </authorList>
    </citation>
    <scope>NUCLEOTIDE SEQUENCE [LARGE SCALE GENOMIC DNA]</scope>
    <source>
        <strain evidence="2 3">JP610</strain>
    </source>
</reference>
<proteinExistence type="predicted"/>
<sequence>MSPECTDLRQMENLERVYKEIKDQDPSTHRTYEVVAEYYLMNSQRATEIQRSLQKLYMNVHFPVVYTLLFTDWLFTNDFSRHIEPVRPANITTKSYNVWIKGANSLFKWDLQHGTFFFSGLFDFACNVCVCRNAASFEWSVLEDSNKPDAPSVLDSYMLDDMVHNIASLYLYYNDEASLKNYCVELSASLYVFDNRRAVSWLDDPETVETRKECNHLPKFINRKHFVDNLYTSRVRSTHCCGNTYLVGDEQPATPTTSAAPAPDITCNTDNCQYTRSESAGEHHQSLTPDSEPSHSPQRQVSETEYIRRLSSQMDGNDTSDAAYVTANEDKSETESETSARRTVSSSFDSLSHLVKEFDTGIEVMDFSNDTETSQRRTNSADTRRYQNFRSIDPTNRPNRVPRRAGTASESNANELADREAGPALFAGRYAADQDCFHNTTQTYSQQQALLQKTDGNQSYYVTQPCSDSDHAHAHAHTHIKKGAKESHSPPWQTLGGPAPAAHASTVGSFSNISSVLEGDDVDLPVTAESVQALYDMFVLELLKLTRRLHGLSEYDTVTSQQLLPCLAEVDLTLLSPRTIARLESMLYKANTYRQPNRQVRLAARRTMDKLFPRGMYARYVVSGAFKAILYPWNVPYSLYCMSCDKLSAAGQYFMSTEVAVSLQHAAALDRRENETRTDLIMDRVRNVVQSAYTKVQTLRHQSDADATTPAEHQTIPQRPLTYYEVVYSQLPDREDCEAYAKQRLETSLVRCVSTATNAASYLPWRYLSGSGMVEEFLHESTIGQYYEQVVAKNKRDVEEPVEIQTPGSCA</sequence>
<gene>
    <name evidence="2" type="ORF">SARC_02194</name>
</gene>
<feature type="compositionally biased region" description="Basic and acidic residues" evidence="1">
    <location>
        <begin position="328"/>
        <end position="340"/>
    </location>
</feature>
<feature type="region of interest" description="Disordered" evidence="1">
    <location>
        <begin position="367"/>
        <end position="418"/>
    </location>
</feature>
<organism evidence="2 3">
    <name type="scientific">Sphaeroforma arctica JP610</name>
    <dbReference type="NCBI Taxonomy" id="667725"/>
    <lineage>
        <taxon>Eukaryota</taxon>
        <taxon>Ichthyosporea</taxon>
        <taxon>Ichthyophonida</taxon>
        <taxon>Sphaeroforma</taxon>
    </lineage>
</organism>
<feature type="compositionally biased region" description="Polar residues" evidence="1">
    <location>
        <begin position="266"/>
        <end position="278"/>
    </location>
</feature>